<accession>A0A2R5EPT4</accession>
<protein>
    <submittedName>
        <fullName evidence="3">Uncharacterized protein</fullName>
    </submittedName>
</protein>
<dbReference type="AlphaFoldDB" id="A0A2R5EPT4"/>
<evidence type="ECO:0000313" key="4">
    <source>
        <dbReference type="Proteomes" id="UP000245202"/>
    </source>
</evidence>
<feature type="domain" description="Broad-specificity ulvan lyase N-terminal" evidence="1">
    <location>
        <begin position="10"/>
        <end position="354"/>
    </location>
</feature>
<gene>
    <name evidence="3" type="ORF">PAT3040_02235</name>
</gene>
<dbReference type="EMBL" id="BDQX01000100">
    <property type="protein sequence ID" value="GBG07679.1"/>
    <property type="molecule type" value="Genomic_DNA"/>
</dbReference>
<dbReference type="GO" id="GO:0005975">
    <property type="term" value="P:carbohydrate metabolic process"/>
    <property type="evidence" value="ECO:0007669"/>
    <property type="project" value="InterPro"/>
</dbReference>
<keyword evidence="4" id="KW-1185">Reference proteome</keyword>
<dbReference type="InterPro" id="IPR008928">
    <property type="entry name" value="6-hairpin_glycosidase_sf"/>
</dbReference>
<name>A0A2R5EPT4_9BACL</name>
<comment type="caution">
    <text evidence="3">The sequence shown here is derived from an EMBL/GenBank/DDBJ whole genome shotgun (WGS) entry which is preliminary data.</text>
</comment>
<dbReference type="InterPro" id="IPR058908">
    <property type="entry name" value="P29_C"/>
</dbReference>
<dbReference type="InterPro" id="IPR058907">
    <property type="entry name" value="P29_N"/>
</dbReference>
<dbReference type="Pfam" id="PF25840">
    <property type="entry name" value="Ulvan_lyase_N"/>
    <property type="match status" value="1"/>
</dbReference>
<evidence type="ECO:0000313" key="3">
    <source>
        <dbReference type="EMBL" id="GBG07679.1"/>
    </source>
</evidence>
<organism evidence="3 4">
    <name type="scientific">Paenibacillus agaridevorans</name>
    <dbReference type="NCBI Taxonomy" id="171404"/>
    <lineage>
        <taxon>Bacteria</taxon>
        <taxon>Bacillati</taxon>
        <taxon>Bacillota</taxon>
        <taxon>Bacilli</taxon>
        <taxon>Bacillales</taxon>
        <taxon>Paenibacillaceae</taxon>
        <taxon>Paenibacillus</taxon>
    </lineage>
</organism>
<feature type="domain" description="Broad-specificity ulvan lyase C-terminal" evidence="2">
    <location>
        <begin position="360"/>
        <end position="588"/>
    </location>
</feature>
<evidence type="ECO:0000259" key="2">
    <source>
        <dbReference type="Pfam" id="PF25841"/>
    </source>
</evidence>
<evidence type="ECO:0000259" key="1">
    <source>
        <dbReference type="Pfam" id="PF25840"/>
    </source>
</evidence>
<dbReference type="RefSeq" id="WP_108992716.1">
    <property type="nucleotide sequence ID" value="NZ_BDQX01000100.1"/>
</dbReference>
<dbReference type="SUPFAM" id="SSF48208">
    <property type="entry name" value="Six-hairpin glycosidases"/>
    <property type="match status" value="1"/>
</dbReference>
<dbReference type="Pfam" id="PF25841">
    <property type="entry name" value="Ulvan_lyase_C"/>
    <property type="match status" value="1"/>
</dbReference>
<dbReference type="Proteomes" id="UP000245202">
    <property type="component" value="Unassembled WGS sequence"/>
</dbReference>
<reference evidence="3 4" key="1">
    <citation type="submission" date="2017-08" db="EMBL/GenBank/DDBJ databases">
        <title>Substantial Increase in Enzyme Production by Combined Drug-Resistance Mutations in Paenibacillus agaridevorans.</title>
        <authorList>
            <person name="Tanaka Y."/>
            <person name="Funane K."/>
            <person name="Hosaka T."/>
            <person name="Shiwa Y."/>
            <person name="Fujita N."/>
            <person name="Miyazaki T."/>
            <person name="Yoshikawa H."/>
            <person name="Murakami K."/>
            <person name="Kasahara K."/>
            <person name="Inaoka T."/>
            <person name="Hiraga Y."/>
            <person name="Ochi K."/>
        </authorList>
    </citation>
    <scope>NUCLEOTIDE SEQUENCE [LARGE SCALE GENOMIC DNA]</scope>
    <source>
        <strain evidence="3 4">T-3040</strain>
    </source>
</reference>
<proteinExistence type="predicted"/>
<sequence>MAYTKMKQLVKQFCNTLIDHQVTDLLPSWKGGFACPACKSIHGRSGDAIFPLYFMAVETGELRYKQAARLLVSYMQRRQLFDGSWLNDEPSDWKGTTVFQVLSLSHAYDYLLKAGEQKEAEPLLPMIENAAEYLVWAFCKGGIPKNNINYLISSAAALQWCSQILQRADYAEEAGKLMETSLPRINRDGFIVGESKFPHAAGDQIDIGYNIDMTIGAIAEYAMLTDDQSVRAEAVRALRAHMEMMYPDGSLDNSFGSRSYKWTMYGSKTAHGCQMAYMMLADMDPAFAVAAERNMDYLISCITKQGMVGYGPAHEQIFDESCIHSTFNRADSLAIALVYGKWGALTNQTAQLPSNNIFNFKYYPSLNSAHIRSQSWMGTISGYGSINAPTGGMMSYLWNEQLGAVQAGSATVYKRIEIVNMPQYPGLFQGPTTPRIEAAINGEVVSSLYEHQPALLFHEQMKDQRNVRVTGKLKSVPLAIVQVESQLFYTIDYEWSNKEIIKKYYIDVQTPVAELSITEPVIISDHAEVKETESGMQLTKQAAALIVSGTGEQFSKQTGSGELISSVFPAIQCLPLCWKMTNVNKGVYSFTITFTME</sequence>